<evidence type="ECO:0000313" key="2">
    <source>
        <dbReference type="EnsemblPlants" id="KRH17054"/>
    </source>
</evidence>
<reference evidence="1" key="3">
    <citation type="submission" date="2018-07" db="EMBL/GenBank/DDBJ databases">
        <title>WGS assembly of Glycine max.</title>
        <authorList>
            <person name="Schmutz J."/>
            <person name="Cannon S."/>
            <person name="Schlueter J."/>
            <person name="Ma J."/>
            <person name="Mitros T."/>
            <person name="Nelson W."/>
            <person name="Hyten D."/>
            <person name="Song Q."/>
            <person name="Thelen J."/>
            <person name="Cheng J."/>
            <person name="Xu D."/>
            <person name="Hellsten U."/>
            <person name="May G."/>
            <person name="Yu Y."/>
            <person name="Sakurai T."/>
            <person name="Umezawa T."/>
            <person name="Bhattacharyya M."/>
            <person name="Sandhu D."/>
            <person name="Valliyodan B."/>
            <person name="Lindquist E."/>
            <person name="Peto M."/>
            <person name="Grant D."/>
            <person name="Shu S."/>
            <person name="Goodstein D."/>
            <person name="Barry K."/>
            <person name="Futrell-Griggs M."/>
            <person name="Abernathy B."/>
            <person name="Du J."/>
            <person name="Tian Z."/>
            <person name="Zhu L."/>
            <person name="Gill N."/>
            <person name="Joshi T."/>
            <person name="Libault M."/>
            <person name="Sethuraman A."/>
            <person name="Zhang X."/>
            <person name="Shinozaki K."/>
            <person name="Nguyen H."/>
            <person name="Wing R."/>
            <person name="Cregan P."/>
            <person name="Specht J."/>
            <person name="Grimwood J."/>
            <person name="Rokhsar D."/>
            <person name="Stacey G."/>
            <person name="Shoemaker R."/>
            <person name="Jackson S."/>
        </authorList>
    </citation>
    <scope>NUCLEOTIDE SEQUENCE</scope>
    <source>
        <tissue evidence="1">Callus</tissue>
    </source>
</reference>
<dbReference type="EnsemblPlants" id="KRH17054">
    <property type="protein sequence ID" value="KRH17054"/>
    <property type="gene ID" value="GLYMA_14G195100"/>
</dbReference>
<reference evidence="1 2" key="1">
    <citation type="journal article" date="2010" name="Nature">
        <title>Genome sequence of the palaeopolyploid soybean.</title>
        <authorList>
            <person name="Schmutz J."/>
            <person name="Cannon S.B."/>
            <person name="Schlueter J."/>
            <person name="Ma J."/>
            <person name="Mitros T."/>
            <person name="Nelson W."/>
            <person name="Hyten D.L."/>
            <person name="Song Q."/>
            <person name="Thelen J.J."/>
            <person name="Cheng J."/>
            <person name="Xu D."/>
            <person name="Hellsten U."/>
            <person name="May G.D."/>
            <person name="Yu Y."/>
            <person name="Sakurai T."/>
            <person name="Umezawa T."/>
            <person name="Bhattacharyya M.K."/>
            <person name="Sandhu D."/>
            <person name="Valliyodan B."/>
            <person name="Lindquist E."/>
            <person name="Peto M."/>
            <person name="Grant D."/>
            <person name="Shu S."/>
            <person name="Goodstein D."/>
            <person name="Barry K."/>
            <person name="Futrell-Griggs M."/>
            <person name="Abernathy B."/>
            <person name="Du J."/>
            <person name="Tian Z."/>
            <person name="Zhu L."/>
            <person name="Gill N."/>
            <person name="Joshi T."/>
            <person name="Libault M."/>
            <person name="Sethuraman A."/>
            <person name="Zhang X.-C."/>
            <person name="Shinozaki K."/>
            <person name="Nguyen H.T."/>
            <person name="Wing R.A."/>
            <person name="Cregan P."/>
            <person name="Specht J."/>
            <person name="Grimwood J."/>
            <person name="Rokhsar D."/>
            <person name="Stacey G."/>
            <person name="Shoemaker R.C."/>
            <person name="Jackson S.A."/>
        </authorList>
    </citation>
    <scope>NUCLEOTIDE SEQUENCE [LARGE SCALE GENOMIC DNA]</scope>
    <source>
        <strain evidence="2">cv. Williams 82</strain>
        <tissue evidence="1">Callus</tissue>
    </source>
</reference>
<evidence type="ECO:0000313" key="3">
    <source>
        <dbReference type="Proteomes" id="UP000008827"/>
    </source>
</evidence>
<dbReference type="AlphaFoldDB" id="K7M818"/>
<gene>
    <name evidence="1" type="ORF">GLYMA_14G195100</name>
</gene>
<dbReference type="Proteomes" id="UP000008827">
    <property type="component" value="Chromosome 14"/>
</dbReference>
<organism evidence="1">
    <name type="scientific">Glycine max</name>
    <name type="common">Soybean</name>
    <name type="synonym">Glycine hispida</name>
    <dbReference type="NCBI Taxonomy" id="3847"/>
    <lineage>
        <taxon>Eukaryota</taxon>
        <taxon>Viridiplantae</taxon>
        <taxon>Streptophyta</taxon>
        <taxon>Embryophyta</taxon>
        <taxon>Tracheophyta</taxon>
        <taxon>Spermatophyta</taxon>
        <taxon>Magnoliopsida</taxon>
        <taxon>eudicotyledons</taxon>
        <taxon>Gunneridae</taxon>
        <taxon>Pentapetalae</taxon>
        <taxon>rosids</taxon>
        <taxon>fabids</taxon>
        <taxon>Fabales</taxon>
        <taxon>Fabaceae</taxon>
        <taxon>Papilionoideae</taxon>
        <taxon>50 kb inversion clade</taxon>
        <taxon>NPAAA clade</taxon>
        <taxon>indigoferoid/millettioid clade</taxon>
        <taxon>Phaseoleae</taxon>
        <taxon>Glycine</taxon>
        <taxon>Glycine subgen. Soja</taxon>
    </lineage>
</organism>
<dbReference type="EMBL" id="CM000847">
    <property type="protein sequence ID" value="KRH17054.1"/>
    <property type="molecule type" value="Genomic_DNA"/>
</dbReference>
<protein>
    <submittedName>
        <fullName evidence="1 2">Uncharacterized protein</fullName>
    </submittedName>
</protein>
<sequence length="74" mass="8296">MVASCAASVIFSSSQPLHKIRVYDSPSNGIHNSLRYLVDADYFNSHSTRSLEAIEICVVLLYCLFDNPFVFGEH</sequence>
<keyword evidence="3" id="KW-1185">Reference proteome</keyword>
<dbReference type="HOGENOM" id="CLU_2692686_0_0_1"/>
<name>K7M818_SOYBN</name>
<evidence type="ECO:0000313" key="1">
    <source>
        <dbReference type="EMBL" id="KRH17054.1"/>
    </source>
</evidence>
<dbReference type="Gramene" id="KRH17054">
    <property type="protein sequence ID" value="KRH17054"/>
    <property type="gene ID" value="GLYMA_14G195100"/>
</dbReference>
<accession>K7M818</accession>
<reference evidence="2" key="2">
    <citation type="submission" date="2018-02" db="UniProtKB">
        <authorList>
            <consortium name="EnsemblPlants"/>
        </authorList>
    </citation>
    <scope>IDENTIFICATION</scope>
    <source>
        <strain evidence="2">Williams 82</strain>
    </source>
</reference>
<dbReference type="OrthoDB" id="10472328at2759"/>
<dbReference type="PaxDb" id="3847-GLYMA14G37460.1"/>
<dbReference type="InParanoid" id="K7M818"/>
<proteinExistence type="predicted"/>